<dbReference type="GO" id="GO:0004386">
    <property type="term" value="F:helicase activity"/>
    <property type="evidence" value="ECO:0007669"/>
    <property type="project" value="UniProtKB-KW"/>
</dbReference>
<accession>A0A3N1Y1A2</accession>
<evidence type="ECO:0000256" key="2">
    <source>
        <dbReference type="ARBA" id="ARBA00022801"/>
    </source>
</evidence>
<keyword evidence="8" id="KW-1185">Reference proteome</keyword>
<protein>
    <submittedName>
        <fullName evidence="7">SNF2 domain-containing protein</fullName>
    </submittedName>
</protein>
<dbReference type="Pfam" id="PF00176">
    <property type="entry name" value="SNF2-rel_dom"/>
    <property type="match status" value="1"/>
</dbReference>
<dbReference type="Pfam" id="PF00271">
    <property type="entry name" value="Helicase_C"/>
    <property type="match status" value="1"/>
</dbReference>
<evidence type="ECO:0000256" key="4">
    <source>
        <dbReference type="ARBA" id="ARBA00022840"/>
    </source>
</evidence>
<dbReference type="InterPro" id="IPR057342">
    <property type="entry name" value="DEXDc_RapA"/>
</dbReference>
<keyword evidence="3" id="KW-0347">Helicase</keyword>
<keyword evidence="1" id="KW-0547">Nucleotide-binding</keyword>
<feature type="domain" description="Helicase ATP-binding" evidence="5">
    <location>
        <begin position="113"/>
        <end position="299"/>
    </location>
</feature>
<evidence type="ECO:0000313" key="8">
    <source>
        <dbReference type="Proteomes" id="UP000276634"/>
    </source>
</evidence>
<dbReference type="InterPro" id="IPR049730">
    <property type="entry name" value="SNF2/RAD54-like_C"/>
</dbReference>
<dbReference type="Gene3D" id="3.40.50.10810">
    <property type="entry name" value="Tandem AAA-ATPase domain"/>
    <property type="match status" value="1"/>
</dbReference>
<feature type="domain" description="Helicase C-terminal" evidence="6">
    <location>
        <begin position="473"/>
        <end position="622"/>
    </location>
</feature>
<dbReference type="PROSITE" id="PS51192">
    <property type="entry name" value="HELICASE_ATP_BIND_1"/>
    <property type="match status" value="1"/>
</dbReference>
<dbReference type="PROSITE" id="PS51194">
    <property type="entry name" value="HELICASE_CTER"/>
    <property type="match status" value="1"/>
</dbReference>
<sequence>MSQATRSSSFNKQPFAEGDWVLVHPHQVLGRIIEKSVLWGNAFFRVWLPSTDSIIRVDASALSPTQSSVLSTHHLTYLAAAARVADALTQDVLLAPIESSVIPLPHQIRALSRAISNDRVRYLLADEVGLGKTIEAGLIMRELKLRGLVRRTLVIAPKGLVTQWVAEMRTHFGEEFRLLIPSDFSAYRRIAREDNLWQSHPQVVCPMDSVKPLDGRRGWSRQQVAEYNRERFEDLISAGWDLVIVDEAHRLGGSTDQVARYKLGQGLAEAAPYLLLLSATPHQGKTDAFHRLISLVDAQAFPDVSSVTKERVQPYVIRTEKRRAIDAEGKPLFKPRRTELAPVSWEDRHRDQRLLYEAVTEYVREGYNQAMREKRSYIGFLMILMQRLVVSSTRAIRTTLERRLEALEAPQEQLTLFPQLSEEDWADLDGQEQMDTLLKTRLKALKNERAEVKLLLEAARRCEAQGPDAKAEALLDWIYRLQAEEGDPDLKVLVFTEFVPTQEMLYEFLTERGFEVVCLNGSMDMEERKRVQDAFAKDARILISTDAGGEGLNLQFCHVVINYDIPWNPMRLEQRIGRVDRIGQTHTVRAINFVFEDSVEHRVREVLEEKLAVIFEEFGIDKTGDVLDSAQAGQIFDDLYVEAILNPDVVETKVDEVLKNIQEQAWESRQSASVLGSTEDLDPREAQRLLSHPLPHWVERMTVSYLQAHGGKAERKNGAWDLTWPNGERLTNVVFTSKEAEEKPLSRHLTLEDPKVRGLAMRLPPFAPGQPVPVITLTNLAPEIMGFWSLWRISISTADWNRRRIMPLFLADDGRVFAPTARHIWDQLVVTKPTILRHLDVETSHQAFERLQEAAERQGKTIYDELVQAHRERLAREREKGEYAFAARRRAIERIGLPQVRNHRLSLLEQEEERFREQLERRAQILPEMAPLLLVRVEGGAHG</sequence>
<dbReference type="EMBL" id="RJVI01000002">
    <property type="protein sequence ID" value="ROR32580.1"/>
    <property type="molecule type" value="Genomic_DNA"/>
</dbReference>
<dbReference type="CDD" id="cd18011">
    <property type="entry name" value="DEXDc_RapA"/>
    <property type="match status" value="1"/>
</dbReference>
<dbReference type="PANTHER" id="PTHR10799">
    <property type="entry name" value="SNF2/RAD54 HELICASE FAMILY"/>
    <property type="match status" value="1"/>
</dbReference>
<organism evidence="7 8">
    <name type="scientific">Inmirania thermothiophila</name>
    <dbReference type="NCBI Taxonomy" id="1750597"/>
    <lineage>
        <taxon>Bacteria</taxon>
        <taxon>Pseudomonadati</taxon>
        <taxon>Pseudomonadota</taxon>
        <taxon>Gammaproteobacteria</taxon>
        <taxon>Chromatiales</taxon>
        <taxon>Ectothiorhodospiraceae</taxon>
        <taxon>Inmirania</taxon>
    </lineage>
</organism>
<evidence type="ECO:0000259" key="5">
    <source>
        <dbReference type="PROSITE" id="PS51192"/>
    </source>
</evidence>
<dbReference type="InterPro" id="IPR000330">
    <property type="entry name" value="SNF2_N"/>
</dbReference>
<evidence type="ECO:0000259" key="6">
    <source>
        <dbReference type="PROSITE" id="PS51194"/>
    </source>
</evidence>
<dbReference type="CDD" id="cd18793">
    <property type="entry name" value="SF2_C_SNF"/>
    <property type="match status" value="1"/>
</dbReference>
<dbReference type="AlphaFoldDB" id="A0A3N1Y1A2"/>
<dbReference type="RefSeq" id="WP_211331943.1">
    <property type="nucleotide sequence ID" value="NZ_RJVI01000002.1"/>
</dbReference>
<comment type="caution">
    <text evidence="7">The sequence shown here is derived from an EMBL/GenBank/DDBJ whole genome shotgun (WGS) entry which is preliminary data.</text>
</comment>
<keyword evidence="4" id="KW-0067">ATP-binding</keyword>
<dbReference type="SMART" id="SM00487">
    <property type="entry name" value="DEXDc"/>
    <property type="match status" value="1"/>
</dbReference>
<dbReference type="SUPFAM" id="SSF52540">
    <property type="entry name" value="P-loop containing nucleoside triphosphate hydrolases"/>
    <property type="match status" value="2"/>
</dbReference>
<gene>
    <name evidence="7" type="ORF">EDC57_1786</name>
</gene>
<dbReference type="Gene3D" id="3.40.50.300">
    <property type="entry name" value="P-loop containing nucleotide triphosphate hydrolases"/>
    <property type="match status" value="1"/>
</dbReference>
<dbReference type="InterPro" id="IPR001650">
    <property type="entry name" value="Helicase_C-like"/>
</dbReference>
<evidence type="ECO:0000256" key="3">
    <source>
        <dbReference type="ARBA" id="ARBA00022806"/>
    </source>
</evidence>
<dbReference type="SMART" id="SM00490">
    <property type="entry name" value="HELICc"/>
    <property type="match status" value="1"/>
</dbReference>
<dbReference type="InterPro" id="IPR038718">
    <property type="entry name" value="SNF2-like_sf"/>
</dbReference>
<dbReference type="InterPro" id="IPR027417">
    <property type="entry name" value="P-loop_NTPase"/>
</dbReference>
<evidence type="ECO:0000256" key="1">
    <source>
        <dbReference type="ARBA" id="ARBA00022741"/>
    </source>
</evidence>
<keyword evidence="2" id="KW-0378">Hydrolase</keyword>
<dbReference type="InterPro" id="IPR014001">
    <property type="entry name" value="Helicase_ATP-bd"/>
</dbReference>
<dbReference type="GO" id="GO:0005524">
    <property type="term" value="F:ATP binding"/>
    <property type="evidence" value="ECO:0007669"/>
    <property type="project" value="UniProtKB-KW"/>
</dbReference>
<dbReference type="GO" id="GO:0016787">
    <property type="term" value="F:hydrolase activity"/>
    <property type="evidence" value="ECO:0007669"/>
    <property type="project" value="UniProtKB-KW"/>
</dbReference>
<proteinExistence type="predicted"/>
<evidence type="ECO:0000313" key="7">
    <source>
        <dbReference type="EMBL" id="ROR32580.1"/>
    </source>
</evidence>
<reference evidence="7 8" key="1">
    <citation type="submission" date="2018-11" db="EMBL/GenBank/DDBJ databases">
        <title>Genomic Encyclopedia of Type Strains, Phase IV (KMG-IV): sequencing the most valuable type-strain genomes for metagenomic binning, comparative biology and taxonomic classification.</title>
        <authorList>
            <person name="Goeker M."/>
        </authorList>
    </citation>
    <scope>NUCLEOTIDE SEQUENCE [LARGE SCALE GENOMIC DNA]</scope>
    <source>
        <strain evidence="7 8">DSM 100275</strain>
    </source>
</reference>
<dbReference type="Proteomes" id="UP000276634">
    <property type="component" value="Unassembled WGS sequence"/>
</dbReference>
<name>A0A3N1Y1A2_9GAMM</name>